<dbReference type="OrthoDB" id="7358785at2"/>
<dbReference type="Proteomes" id="UP000320811">
    <property type="component" value="Unassembled WGS sequence"/>
</dbReference>
<reference evidence="1 2" key="1">
    <citation type="submission" date="2019-06" db="EMBL/GenBank/DDBJ databases">
        <title>Sorghum-associated microbial communities from plants grown in Nebraska, USA.</title>
        <authorList>
            <person name="Schachtman D."/>
        </authorList>
    </citation>
    <scope>NUCLEOTIDE SEQUENCE [LARGE SCALE GENOMIC DNA]</scope>
    <source>
        <strain evidence="1 2">1209</strain>
    </source>
</reference>
<gene>
    <name evidence="1" type="ORF">FHW36_10665</name>
</gene>
<sequence>MAKGRPKKQEHPGRPAESYKFSVVEIQDAWQEYKAKCDNAIKYEVSAGKVLKVPSPKVYTLGAFQVYLRISRESWGDYRTYPAYTETIIGIEEEVLARKGDALANAEGSTSGIIFDLKANYGWVDKHVVESKVDITSVEVKVVPALAMAIPTSEKDVDIDI</sequence>
<dbReference type="InterPro" id="IPR032066">
    <property type="entry name" value="GP3_package"/>
</dbReference>
<proteinExistence type="predicted"/>
<comment type="caution">
    <text evidence="1">The sequence shown here is derived from an EMBL/GenBank/DDBJ whole genome shotgun (WGS) entry which is preliminary data.</text>
</comment>
<evidence type="ECO:0000313" key="2">
    <source>
        <dbReference type="Proteomes" id="UP000320811"/>
    </source>
</evidence>
<evidence type="ECO:0000313" key="1">
    <source>
        <dbReference type="EMBL" id="TWF38842.1"/>
    </source>
</evidence>
<organism evidence="1 2">
    <name type="scientific">Chitinophaga polysaccharea</name>
    <dbReference type="NCBI Taxonomy" id="1293035"/>
    <lineage>
        <taxon>Bacteria</taxon>
        <taxon>Pseudomonadati</taxon>
        <taxon>Bacteroidota</taxon>
        <taxon>Chitinophagia</taxon>
        <taxon>Chitinophagales</taxon>
        <taxon>Chitinophagaceae</taxon>
        <taxon>Chitinophaga</taxon>
    </lineage>
</organism>
<protein>
    <submittedName>
        <fullName evidence="1">DNA-packaging protein gp3</fullName>
    </submittedName>
</protein>
<name>A0A561PL63_9BACT</name>
<keyword evidence="2" id="KW-1185">Reference proteome</keyword>
<dbReference type="Gene3D" id="1.10.132.80">
    <property type="match status" value="1"/>
</dbReference>
<dbReference type="RefSeq" id="WP_145671276.1">
    <property type="nucleotide sequence ID" value="NZ_VIWO01000006.1"/>
</dbReference>
<dbReference type="EMBL" id="VIWO01000006">
    <property type="protein sequence ID" value="TWF38842.1"/>
    <property type="molecule type" value="Genomic_DNA"/>
</dbReference>
<dbReference type="Pfam" id="PF16677">
    <property type="entry name" value="GP3_package"/>
    <property type="match status" value="1"/>
</dbReference>
<dbReference type="AlphaFoldDB" id="A0A561PL63"/>
<accession>A0A561PL63</accession>